<dbReference type="RefSeq" id="XP_006815084.1">
    <property type="nucleotide sequence ID" value="XM_006815021.1"/>
</dbReference>
<sequence length="457" mass="51350">MAPRGKGRQSRKTSGVSSRIQPYSMPVTRSRSIPTPVQGVMNGTPNGSGVMNTQTQPIENEATTTNATFLELRLLHCIPIGLVEKKYSTKERLNVHLSSSRDSETPSINGLINKEDFSLTYVEVDVAIAAINKAGAGAMLCKTDIVDAFKLIPIHPYLWHLYGIYWQLSYFARLAFGCHSSPKIFDHLSSAICWIAENNYGIKTIFHLLDDFLTVDLPNAEAERTMAVLTLIFKRLGIPLAPHKTVGPSCTIEYLGINTCMHGSHGQISSHPRNVTYIYQPQNLHKVQPFESVRPFVTGRTFISRLIELSKGVKCFHHFVTLSTEAKQDLFMWQRLLANWNGISMFLDVHTTPSSSMELFTDASGVGYGGYYQGQWFQAPWSNELLLENDPTQELYPIVAACFLWGKHWCCKRVLFHCDNLAVVNIINKSLAIMKLMHRLVILAATDSFTFQAEHIH</sequence>
<evidence type="ECO:0000256" key="1">
    <source>
        <dbReference type="SAM" id="MobiDB-lite"/>
    </source>
</evidence>
<name>A0ABM0M4Z3_SACKO</name>
<protein>
    <submittedName>
        <fullName evidence="3">Uncharacterized protein LOC102806436</fullName>
    </submittedName>
</protein>
<proteinExistence type="predicted"/>
<dbReference type="SUPFAM" id="SSF56672">
    <property type="entry name" value="DNA/RNA polymerases"/>
    <property type="match status" value="1"/>
</dbReference>
<feature type="compositionally biased region" description="Basic residues" evidence="1">
    <location>
        <begin position="1"/>
        <end position="11"/>
    </location>
</feature>
<keyword evidence="2" id="KW-1185">Reference proteome</keyword>
<dbReference type="Gene3D" id="3.10.10.10">
    <property type="entry name" value="HIV Type 1 Reverse Transcriptase, subunit A, domain 1"/>
    <property type="match status" value="1"/>
</dbReference>
<dbReference type="GeneID" id="102806436"/>
<feature type="region of interest" description="Disordered" evidence="1">
    <location>
        <begin position="1"/>
        <end position="22"/>
    </location>
</feature>
<dbReference type="InterPro" id="IPR043502">
    <property type="entry name" value="DNA/RNA_pol_sf"/>
</dbReference>
<dbReference type="PANTHER" id="PTHR33050:SF8">
    <property type="entry name" value="REVERSE TRANSCRIPTASE DOMAIN-CONTAINING PROTEIN"/>
    <property type="match status" value="1"/>
</dbReference>
<dbReference type="Proteomes" id="UP000694865">
    <property type="component" value="Unplaced"/>
</dbReference>
<dbReference type="InterPro" id="IPR052055">
    <property type="entry name" value="Hepadnavirus_pol/RT"/>
</dbReference>
<gene>
    <name evidence="3" type="primary">LOC102806436</name>
</gene>
<evidence type="ECO:0000313" key="3">
    <source>
        <dbReference type="RefSeq" id="XP_006815084.1"/>
    </source>
</evidence>
<dbReference type="PANTHER" id="PTHR33050">
    <property type="entry name" value="REVERSE TRANSCRIPTASE DOMAIN-CONTAINING PROTEIN"/>
    <property type="match status" value="1"/>
</dbReference>
<reference evidence="3" key="1">
    <citation type="submission" date="2025-08" db="UniProtKB">
        <authorList>
            <consortium name="RefSeq"/>
        </authorList>
    </citation>
    <scope>IDENTIFICATION</scope>
    <source>
        <tissue evidence="3">Testes</tissue>
    </source>
</reference>
<evidence type="ECO:0000313" key="2">
    <source>
        <dbReference type="Proteomes" id="UP000694865"/>
    </source>
</evidence>
<accession>A0ABM0M4Z3</accession>
<dbReference type="InterPro" id="IPR043128">
    <property type="entry name" value="Rev_trsase/Diguanyl_cyclase"/>
</dbReference>
<dbReference type="Gene3D" id="3.30.70.270">
    <property type="match status" value="1"/>
</dbReference>
<feature type="region of interest" description="Disordered" evidence="1">
    <location>
        <begin position="27"/>
        <end position="46"/>
    </location>
</feature>
<organism evidence="2 3">
    <name type="scientific">Saccoglossus kowalevskii</name>
    <name type="common">Acorn worm</name>
    <dbReference type="NCBI Taxonomy" id="10224"/>
    <lineage>
        <taxon>Eukaryota</taxon>
        <taxon>Metazoa</taxon>
        <taxon>Hemichordata</taxon>
        <taxon>Enteropneusta</taxon>
        <taxon>Harrimaniidae</taxon>
        <taxon>Saccoglossus</taxon>
    </lineage>
</organism>
<feature type="compositionally biased region" description="Polar residues" evidence="1">
    <location>
        <begin position="12"/>
        <end position="22"/>
    </location>
</feature>